<organism evidence="3 4">
    <name type="scientific">Candidatus Avidehalobacter gallistercoris</name>
    <dbReference type="NCBI Taxonomy" id="2840694"/>
    <lineage>
        <taxon>Bacteria</taxon>
        <taxon>Bacillati</taxon>
        <taxon>Bacillota</taxon>
        <taxon>Clostridia</taxon>
        <taxon>Eubacteriales</taxon>
        <taxon>Peptococcaceae</taxon>
        <taxon>Peptococcaceae incertae sedis</taxon>
        <taxon>Candidatus Avidehalobacter</taxon>
    </lineage>
</organism>
<dbReference type="AlphaFoldDB" id="A0A9D1HLD6"/>
<dbReference type="SUPFAM" id="SSF54637">
    <property type="entry name" value="Thioesterase/thiol ester dehydrase-isomerase"/>
    <property type="match status" value="1"/>
</dbReference>
<feature type="domain" description="Thioesterase" evidence="2">
    <location>
        <begin position="57"/>
        <end position="130"/>
    </location>
</feature>
<dbReference type="InterPro" id="IPR003736">
    <property type="entry name" value="PAAI_dom"/>
</dbReference>
<dbReference type="PANTHER" id="PTHR42856">
    <property type="entry name" value="ACYL-COENZYME A THIOESTERASE PAAI"/>
    <property type="match status" value="1"/>
</dbReference>
<dbReference type="Gene3D" id="3.10.129.10">
    <property type="entry name" value="Hotdog Thioesterase"/>
    <property type="match status" value="1"/>
</dbReference>
<name>A0A9D1HLD6_9FIRM</name>
<dbReference type="GO" id="GO:0016289">
    <property type="term" value="F:acyl-CoA hydrolase activity"/>
    <property type="evidence" value="ECO:0007669"/>
    <property type="project" value="TreeGrafter"/>
</dbReference>
<evidence type="ECO:0000256" key="1">
    <source>
        <dbReference type="ARBA" id="ARBA00022801"/>
    </source>
</evidence>
<dbReference type="EMBL" id="DVMH01000022">
    <property type="protein sequence ID" value="HIU10466.1"/>
    <property type="molecule type" value="Genomic_DNA"/>
</dbReference>
<dbReference type="InterPro" id="IPR052723">
    <property type="entry name" value="Acyl-CoA_thioesterase_PaaI"/>
</dbReference>
<keyword evidence="1" id="KW-0378">Hydrolase</keyword>
<dbReference type="CDD" id="cd03443">
    <property type="entry name" value="PaaI_thioesterase"/>
    <property type="match status" value="1"/>
</dbReference>
<dbReference type="Pfam" id="PF03061">
    <property type="entry name" value="4HBT"/>
    <property type="match status" value="1"/>
</dbReference>
<proteinExistence type="predicted"/>
<dbReference type="NCBIfam" id="TIGR00369">
    <property type="entry name" value="unchar_dom_1"/>
    <property type="match status" value="1"/>
</dbReference>
<sequence>MTEALRPAFRNADWATKIEYINENENFYYSDGIELVDFGPGFATMIMPLLPRHLNLQGNVHGGWLATMVGQAAGKAAMSYGYFVTPEQLSLNYHTTCSGGTLHAKAKEKNRGKHLGIYTVDVTDDNDKLIVSGTVTLFIQDNEIDFPREKRNVAGLNFASGRQEDML</sequence>
<accession>A0A9D1HLD6</accession>
<dbReference type="InterPro" id="IPR006683">
    <property type="entry name" value="Thioestr_dom"/>
</dbReference>
<dbReference type="InterPro" id="IPR029069">
    <property type="entry name" value="HotDog_dom_sf"/>
</dbReference>
<gene>
    <name evidence="3" type="ORF">IAB00_04360</name>
</gene>
<dbReference type="Proteomes" id="UP000824124">
    <property type="component" value="Unassembled WGS sequence"/>
</dbReference>
<reference evidence="3" key="2">
    <citation type="journal article" date="2021" name="PeerJ">
        <title>Extensive microbial diversity within the chicken gut microbiome revealed by metagenomics and culture.</title>
        <authorList>
            <person name="Gilroy R."/>
            <person name="Ravi A."/>
            <person name="Getino M."/>
            <person name="Pursley I."/>
            <person name="Horton D.L."/>
            <person name="Alikhan N.F."/>
            <person name="Baker D."/>
            <person name="Gharbi K."/>
            <person name="Hall N."/>
            <person name="Watson M."/>
            <person name="Adriaenssens E.M."/>
            <person name="Foster-Nyarko E."/>
            <person name="Jarju S."/>
            <person name="Secka A."/>
            <person name="Antonio M."/>
            <person name="Oren A."/>
            <person name="Chaudhuri R.R."/>
            <person name="La Ragione R."/>
            <person name="Hildebrand F."/>
            <person name="Pallen M.J."/>
        </authorList>
    </citation>
    <scope>NUCLEOTIDE SEQUENCE</scope>
    <source>
        <strain evidence="3">2830</strain>
    </source>
</reference>
<evidence type="ECO:0000259" key="2">
    <source>
        <dbReference type="Pfam" id="PF03061"/>
    </source>
</evidence>
<reference evidence="3" key="1">
    <citation type="submission" date="2020-10" db="EMBL/GenBank/DDBJ databases">
        <authorList>
            <person name="Gilroy R."/>
        </authorList>
    </citation>
    <scope>NUCLEOTIDE SEQUENCE</scope>
    <source>
        <strain evidence="3">2830</strain>
    </source>
</reference>
<evidence type="ECO:0000313" key="4">
    <source>
        <dbReference type="Proteomes" id="UP000824124"/>
    </source>
</evidence>
<protein>
    <submittedName>
        <fullName evidence="3">PaaI family thioesterase</fullName>
    </submittedName>
</protein>
<comment type="caution">
    <text evidence="3">The sequence shown here is derived from an EMBL/GenBank/DDBJ whole genome shotgun (WGS) entry which is preliminary data.</text>
</comment>
<dbReference type="PANTHER" id="PTHR42856:SF1">
    <property type="entry name" value="ACYL-COENZYME A THIOESTERASE PAAI"/>
    <property type="match status" value="1"/>
</dbReference>
<evidence type="ECO:0000313" key="3">
    <source>
        <dbReference type="EMBL" id="HIU10466.1"/>
    </source>
</evidence>